<accession>A0A7J8H069</accession>
<evidence type="ECO:0000256" key="1">
    <source>
        <dbReference type="SAM" id="MobiDB-lite"/>
    </source>
</evidence>
<comment type="caution">
    <text evidence="2">The sequence shown here is derived from an EMBL/GenBank/DDBJ whole genome shotgun (WGS) entry which is preliminary data.</text>
</comment>
<keyword evidence="3" id="KW-1185">Reference proteome</keyword>
<proteinExistence type="predicted"/>
<name>A0A7J8H069_ROUAE</name>
<dbReference type="EMBL" id="JACASE010000005">
    <property type="protein sequence ID" value="KAF6465724.1"/>
    <property type="molecule type" value="Genomic_DNA"/>
</dbReference>
<feature type="region of interest" description="Disordered" evidence="1">
    <location>
        <begin position="78"/>
        <end position="103"/>
    </location>
</feature>
<evidence type="ECO:0000313" key="3">
    <source>
        <dbReference type="Proteomes" id="UP000593571"/>
    </source>
</evidence>
<dbReference type="Proteomes" id="UP000593571">
    <property type="component" value="Unassembled WGS sequence"/>
</dbReference>
<sequence length="198" mass="20333">MPNSLPPGVGTQGSATTSFCRAGRAHRAPSMCATLQLGTSPEAPSAGARAGPGGRLAGGGEVSLGFRGLHWLLVQRQVASQKGDQSPAKTSAGTGREDSRPRGLGQGLRFCCQRSFAEALISISQVALSLQGTHSPGHEVQAVKYARPPSAVSAMTPTTPLRTDFMPGAGDTRSSPLRALLPHMHLLSGAGNEARCGL</sequence>
<feature type="compositionally biased region" description="Polar residues" evidence="1">
    <location>
        <begin position="78"/>
        <end position="93"/>
    </location>
</feature>
<dbReference type="AlphaFoldDB" id="A0A7J8H069"/>
<evidence type="ECO:0000313" key="2">
    <source>
        <dbReference type="EMBL" id="KAF6465724.1"/>
    </source>
</evidence>
<gene>
    <name evidence="2" type="ORF">HJG63_011147</name>
</gene>
<reference evidence="2 3" key="1">
    <citation type="journal article" date="2020" name="Nature">
        <title>Six reference-quality genomes reveal evolution of bat adaptations.</title>
        <authorList>
            <person name="Jebb D."/>
            <person name="Huang Z."/>
            <person name="Pippel M."/>
            <person name="Hughes G.M."/>
            <person name="Lavrichenko K."/>
            <person name="Devanna P."/>
            <person name="Winkler S."/>
            <person name="Jermiin L.S."/>
            <person name="Skirmuntt E.C."/>
            <person name="Katzourakis A."/>
            <person name="Burkitt-Gray L."/>
            <person name="Ray D.A."/>
            <person name="Sullivan K.A.M."/>
            <person name="Roscito J.G."/>
            <person name="Kirilenko B.M."/>
            <person name="Davalos L.M."/>
            <person name="Corthals A.P."/>
            <person name="Power M.L."/>
            <person name="Jones G."/>
            <person name="Ransome R.D."/>
            <person name="Dechmann D.K.N."/>
            <person name="Locatelli A.G."/>
            <person name="Puechmaille S.J."/>
            <person name="Fedrigo O."/>
            <person name="Jarvis E.D."/>
            <person name="Hiller M."/>
            <person name="Vernes S.C."/>
            <person name="Myers E.W."/>
            <person name="Teeling E.C."/>
        </authorList>
    </citation>
    <scope>NUCLEOTIDE SEQUENCE [LARGE SCALE GENOMIC DNA]</scope>
    <source>
        <strain evidence="2">MRouAeg1</strain>
        <tissue evidence="2">Muscle</tissue>
    </source>
</reference>
<protein>
    <submittedName>
        <fullName evidence="2">Uncharacterized protein</fullName>
    </submittedName>
</protein>
<organism evidence="2 3">
    <name type="scientific">Rousettus aegyptiacus</name>
    <name type="common">Egyptian fruit bat</name>
    <name type="synonym">Pteropus aegyptiacus</name>
    <dbReference type="NCBI Taxonomy" id="9407"/>
    <lineage>
        <taxon>Eukaryota</taxon>
        <taxon>Metazoa</taxon>
        <taxon>Chordata</taxon>
        <taxon>Craniata</taxon>
        <taxon>Vertebrata</taxon>
        <taxon>Euteleostomi</taxon>
        <taxon>Mammalia</taxon>
        <taxon>Eutheria</taxon>
        <taxon>Laurasiatheria</taxon>
        <taxon>Chiroptera</taxon>
        <taxon>Yinpterochiroptera</taxon>
        <taxon>Pteropodoidea</taxon>
        <taxon>Pteropodidae</taxon>
        <taxon>Rousettinae</taxon>
        <taxon>Rousettus</taxon>
    </lineage>
</organism>